<evidence type="ECO:0000256" key="2">
    <source>
        <dbReference type="ARBA" id="ARBA00022643"/>
    </source>
</evidence>
<protein>
    <recommendedName>
        <fullName evidence="6">FMN dependent NADH:quinone oxidoreductase</fullName>
        <ecNumber evidence="6">1.6.5.-</ecNumber>
    </recommendedName>
    <alternativeName>
        <fullName evidence="6">Azo-dye reductase</fullName>
    </alternativeName>
    <alternativeName>
        <fullName evidence="6">FMN-dependent NADH-azo compound oxidoreductase</fullName>
    </alternativeName>
    <alternativeName>
        <fullName evidence="6">FMN-dependent NADH-azoreductase</fullName>
        <ecNumber evidence="6">1.7.1.17</ecNumber>
    </alternativeName>
</protein>
<dbReference type="AlphaFoldDB" id="A0A0E3K126"/>
<comment type="function">
    <text evidence="6">Also exhibits azoreductase activity. Catalyzes the reductive cleavage of the azo bond in aromatic azo compounds to the corresponding amines.</text>
</comment>
<dbReference type="STRING" id="1548.CSCA_2943"/>
<evidence type="ECO:0000256" key="1">
    <source>
        <dbReference type="ARBA" id="ARBA00022630"/>
    </source>
</evidence>
<dbReference type="GO" id="GO:0010181">
    <property type="term" value="F:FMN binding"/>
    <property type="evidence" value="ECO:0007669"/>
    <property type="project" value="UniProtKB-UniRule"/>
</dbReference>
<feature type="binding site" evidence="6">
    <location>
        <begin position="17"/>
        <end position="19"/>
    </location>
    <ligand>
        <name>FMN</name>
        <dbReference type="ChEBI" id="CHEBI:58210"/>
    </ligand>
</feature>
<dbReference type="GO" id="GO:0016655">
    <property type="term" value="F:oxidoreductase activity, acting on NAD(P)H, quinone or similar compound as acceptor"/>
    <property type="evidence" value="ECO:0007669"/>
    <property type="project" value="InterPro"/>
</dbReference>
<feature type="binding site" evidence="6">
    <location>
        <begin position="148"/>
        <end position="151"/>
    </location>
    <ligand>
        <name>FMN</name>
        <dbReference type="ChEBI" id="CHEBI:58210"/>
    </ligand>
</feature>
<keyword evidence="9" id="KW-1185">Reference proteome</keyword>
<comment type="cofactor">
    <cofactor evidence="6">
        <name>FMN</name>
        <dbReference type="ChEBI" id="CHEBI:58210"/>
    </cofactor>
    <text evidence="6">Binds 1 FMN per subunit.</text>
</comment>
<evidence type="ECO:0000313" key="9">
    <source>
        <dbReference type="Proteomes" id="UP000033115"/>
    </source>
</evidence>
<dbReference type="GO" id="GO:0009055">
    <property type="term" value="F:electron transfer activity"/>
    <property type="evidence" value="ECO:0007669"/>
    <property type="project" value="UniProtKB-UniRule"/>
</dbReference>
<dbReference type="InterPro" id="IPR050104">
    <property type="entry name" value="FMN-dep_NADH:Q_OxRdtase_AzoR1"/>
</dbReference>
<organism evidence="8 9">
    <name type="scientific">Clostridium scatologenes</name>
    <dbReference type="NCBI Taxonomy" id="1548"/>
    <lineage>
        <taxon>Bacteria</taxon>
        <taxon>Bacillati</taxon>
        <taxon>Bacillota</taxon>
        <taxon>Clostridia</taxon>
        <taxon>Eubacteriales</taxon>
        <taxon>Clostridiaceae</taxon>
        <taxon>Clostridium</taxon>
    </lineage>
</organism>
<comment type="catalytic activity">
    <reaction evidence="6">
        <text>2 a quinone + NADH + H(+) = 2 a 1,4-benzosemiquinone + NAD(+)</text>
        <dbReference type="Rhea" id="RHEA:65952"/>
        <dbReference type="ChEBI" id="CHEBI:15378"/>
        <dbReference type="ChEBI" id="CHEBI:57540"/>
        <dbReference type="ChEBI" id="CHEBI:57945"/>
        <dbReference type="ChEBI" id="CHEBI:132124"/>
        <dbReference type="ChEBI" id="CHEBI:134225"/>
    </reaction>
</comment>
<feature type="binding site" evidence="6">
    <location>
        <position position="10"/>
    </location>
    <ligand>
        <name>FMN</name>
        <dbReference type="ChEBI" id="CHEBI:58210"/>
    </ligand>
</feature>
<name>A0A0E3K126_CLOSL</name>
<reference evidence="8 9" key="1">
    <citation type="journal article" date="2015" name="J. Biotechnol.">
        <title>Complete genome sequence of a malodorant-producing acetogen, Clostridium scatologenes ATCC 25775(T).</title>
        <authorList>
            <person name="Zhu Z."/>
            <person name="Guo T."/>
            <person name="Zheng H."/>
            <person name="Song T."/>
            <person name="Ouyang P."/>
            <person name="Xie J."/>
        </authorList>
    </citation>
    <scope>NUCLEOTIDE SEQUENCE [LARGE SCALE GENOMIC DNA]</scope>
    <source>
        <strain evidence="8 9">ATCC 25775</strain>
    </source>
</reference>
<dbReference type="HAMAP" id="MF_01216">
    <property type="entry name" value="Azoreductase_type1"/>
    <property type="match status" value="1"/>
</dbReference>
<evidence type="ECO:0000256" key="6">
    <source>
        <dbReference type="HAMAP-Rule" id="MF_01216"/>
    </source>
</evidence>
<sequence length="214" mass="24626">MKKLLYITASTKPEEMSTSKAVGREFVDRFIEQYSEYQLMELDIYNEYIPEMNYKYFKCRAELVSGQEYEALSQDDKLAVDRINELCDQFLSADVYVIAAPMWSVMFPAKLKTYIDCIILNNKVISVTPDKVKGLLDDKERKMVYIQSSGGVYPKIFSGKINHGVNYIHDTFKFLGISRFDKIMVEGVDMPSIGREAAIEKAVEEMEDIISNIQ</sequence>
<dbReference type="InterPro" id="IPR023048">
    <property type="entry name" value="NADH:quinone_OxRdtase_FMN_depd"/>
</dbReference>
<dbReference type="EMBL" id="CP009933">
    <property type="protein sequence ID" value="AKA70068.1"/>
    <property type="molecule type" value="Genomic_DNA"/>
</dbReference>
<dbReference type="PANTHER" id="PTHR43741:SF4">
    <property type="entry name" value="FMN-DEPENDENT NADH:QUINONE OXIDOREDUCTASE"/>
    <property type="match status" value="1"/>
</dbReference>
<dbReference type="Gene3D" id="3.40.50.360">
    <property type="match status" value="1"/>
</dbReference>
<comment type="caution">
    <text evidence="6">Lacks conserved residue(s) required for the propagation of feature annotation.</text>
</comment>
<dbReference type="SUPFAM" id="SSF52218">
    <property type="entry name" value="Flavoproteins"/>
    <property type="match status" value="1"/>
</dbReference>
<gene>
    <name evidence="6" type="primary">azoR</name>
    <name evidence="8" type="ORF">CSCA_2943</name>
</gene>
<dbReference type="HOGENOM" id="CLU_088964_3_1_9"/>
<keyword evidence="4 6" id="KW-0520">NAD</keyword>
<dbReference type="GO" id="GO:0016652">
    <property type="term" value="F:oxidoreductase activity, acting on NAD(P)H as acceptor"/>
    <property type="evidence" value="ECO:0007669"/>
    <property type="project" value="UniProtKB-UniRule"/>
</dbReference>
<dbReference type="InterPro" id="IPR029039">
    <property type="entry name" value="Flavoprotein-like_sf"/>
</dbReference>
<evidence type="ECO:0000259" key="7">
    <source>
        <dbReference type="Pfam" id="PF02525"/>
    </source>
</evidence>
<comment type="similarity">
    <text evidence="6">Belongs to the azoreductase type 1 family.</text>
</comment>
<comment type="function">
    <text evidence="6">Quinone reductase that provides resistance to thiol-specific stress caused by electrophilic quinones.</text>
</comment>
<dbReference type="PANTHER" id="PTHR43741">
    <property type="entry name" value="FMN-DEPENDENT NADH-AZOREDUCTASE 1"/>
    <property type="match status" value="1"/>
</dbReference>
<keyword evidence="2 6" id="KW-0288">FMN</keyword>
<dbReference type="Proteomes" id="UP000033115">
    <property type="component" value="Chromosome"/>
</dbReference>
<evidence type="ECO:0000313" key="8">
    <source>
        <dbReference type="EMBL" id="AKA70068.1"/>
    </source>
</evidence>
<dbReference type="KEGG" id="csq:CSCA_2943"/>
<dbReference type="EC" id="1.7.1.17" evidence="6"/>
<accession>A0A0E3K126</accession>
<comment type="subunit">
    <text evidence="6">Homodimer.</text>
</comment>
<comment type="catalytic activity">
    <reaction evidence="5">
        <text>N,N-dimethyl-1,4-phenylenediamine + anthranilate + 2 NAD(+) = 2-(4-dimethylaminophenyl)diazenylbenzoate + 2 NADH + 2 H(+)</text>
        <dbReference type="Rhea" id="RHEA:55872"/>
        <dbReference type="ChEBI" id="CHEBI:15378"/>
        <dbReference type="ChEBI" id="CHEBI:15783"/>
        <dbReference type="ChEBI" id="CHEBI:16567"/>
        <dbReference type="ChEBI" id="CHEBI:57540"/>
        <dbReference type="ChEBI" id="CHEBI:57945"/>
        <dbReference type="ChEBI" id="CHEBI:71579"/>
        <dbReference type="EC" id="1.7.1.17"/>
    </reaction>
    <physiologicalReaction direction="right-to-left" evidence="5">
        <dbReference type="Rhea" id="RHEA:55874"/>
    </physiologicalReaction>
</comment>
<keyword evidence="3 6" id="KW-0560">Oxidoreductase</keyword>
<proteinExistence type="inferred from homology"/>
<dbReference type="Pfam" id="PF02525">
    <property type="entry name" value="Flavodoxin_2"/>
    <property type="match status" value="1"/>
</dbReference>
<feature type="domain" description="Flavodoxin-like fold" evidence="7">
    <location>
        <begin position="2"/>
        <end position="208"/>
    </location>
</feature>
<dbReference type="RefSeq" id="WP_029161226.1">
    <property type="nucleotide sequence ID" value="NZ_CP009933.1"/>
</dbReference>
<evidence type="ECO:0000256" key="5">
    <source>
        <dbReference type="ARBA" id="ARBA00048542"/>
    </source>
</evidence>
<dbReference type="EC" id="1.6.5.-" evidence="6"/>
<evidence type="ECO:0000256" key="4">
    <source>
        <dbReference type="ARBA" id="ARBA00023027"/>
    </source>
</evidence>
<evidence type="ECO:0000256" key="3">
    <source>
        <dbReference type="ARBA" id="ARBA00023002"/>
    </source>
</evidence>
<keyword evidence="1 6" id="KW-0285">Flavoprotein</keyword>
<dbReference type="InterPro" id="IPR003680">
    <property type="entry name" value="Flavodoxin_fold"/>
</dbReference>